<dbReference type="Pfam" id="PF08323">
    <property type="entry name" value="Glyco_transf_5"/>
    <property type="match status" value="1"/>
</dbReference>
<comment type="catalytic activity">
    <reaction evidence="1 7">
        <text>[(1-&gt;4)-alpha-D-glucosyl](n) + ADP-alpha-D-glucose = [(1-&gt;4)-alpha-D-glucosyl](n+1) + ADP + H(+)</text>
        <dbReference type="Rhea" id="RHEA:18189"/>
        <dbReference type="Rhea" id="RHEA-COMP:9584"/>
        <dbReference type="Rhea" id="RHEA-COMP:9587"/>
        <dbReference type="ChEBI" id="CHEBI:15378"/>
        <dbReference type="ChEBI" id="CHEBI:15444"/>
        <dbReference type="ChEBI" id="CHEBI:57498"/>
        <dbReference type="ChEBI" id="CHEBI:456216"/>
        <dbReference type="EC" id="2.4.1.21"/>
    </reaction>
</comment>
<protein>
    <recommendedName>
        <fullName evidence="7">Glycogen synthase</fullName>
        <ecNumber evidence="7">2.4.1.21</ecNumber>
    </recommendedName>
    <alternativeName>
        <fullName evidence="7">Starch [bacterial glycogen] synthase</fullName>
    </alternativeName>
</protein>
<evidence type="ECO:0000313" key="11">
    <source>
        <dbReference type="EMBL" id="MCS3918709.1"/>
    </source>
</evidence>
<sequence>MGRKGTKERVVRSRQRGGASQERKATRARKRWRILFVASEMFPLAKTGGLADVIGALPKALAKRGHDVRVLMPKYRATFSVDHRTERVVDLPQIQFGNFALGCGIDESDVLKGDGVTVYLIEHFGLYDRDRLYGYEDDWVRFGLLSKVALELPKAINWRPDIIHCHDWQSGLVAAYLKTLYSGDPFFSDTATVFTIHNLAYQGNFDPSVREALGLPPETFQMHGLEFHGRLSFIKGGLYYADMLTTVSPRYAQEIQTEEFGEGMHGLLRDRAKQGRLVGILNGIDYEVWNPKTDEFLPVRYDSRTFVKGKAANKEALLERVGLSDSGEMVIGIVSRLAHQKGFDVVIEAADALMKLPIKLVVLGAGEQEPMFAELQKRYPEKVATRLGVVDEELAHLIYAGADAFLMPSRFEPCGLGQMISMRYGTAPIVHAVGGLADTVQDFDPQTKTGNGFAFTGLTAANLVATIERALSVYQDRRLWQTLQRNAMKEDFSWDKSAQGYETLAYAMALQIRHSR</sequence>
<dbReference type="HAMAP" id="MF_00484">
    <property type="entry name" value="Glycogen_synth"/>
    <property type="match status" value="1"/>
</dbReference>
<evidence type="ECO:0000256" key="8">
    <source>
        <dbReference type="SAM" id="MobiDB-lite"/>
    </source>
</evidence>
<dbReference type="Pfam" id="PF00534">
    <property type="entry name" value="Glycos_transf_1"/>
    <property type="match status" value="1"/>
</dbReference>
<evidence type="ECO:0000313" key="12">
    <source>
        <dbReference type="Proteomes" id="UP001204798"/>
    </source>
</evidence>
<dbReference type="InterPro" id="IPR001296">
    <property type="entry name" value="Glyco_trans_1"/>
</dbReference>
<dbReference type="Gene3D" id="3.40.50.2000">
    <property type="entry name" value="Glycogen Phosphorylase B"/>
    <property type="match status" value="2"/>
</dbReference>
<dbReference type="EMBL" id="JANUCP010000002">
    <property type="protein sequence ID" value="MCS3918709.1"/>
    <property type="molecule type" value="Genomic_DNA"/>
</dbReference>
<evidence type="ECO:0000259" key="10">
    <source>
        <dbReference type="Pfam" id="PF08323"/>
    </source>
</evidence>
<organism evidence="11 12">
    <name type="scientific">Candidatus Fervidibacter sacchari</name>
    <dbReference type="NCBI Taxonomy" id="1448929"/>
    <lineage>
        <taxon>Bacteria</taxon>
        <taxon>Candidatus Fervidibacterota</taxon>
        <taxon>Candidatus Fervidibacter</taxon>
    </lineage>
</organism>
<dbReference type="GO" id="GO:0009011">
    <property type="term" value="F:alpha-1,4-glucan glucosyltransferase (ADP-glucose donor) activity"/>
    <property type="evidence" value="ECO:0007669"/>
    <property type="project" value="UniProtKB-EC"/>
</dbReference>
<dbReference type="InterPro" id="IPR011835">
    <property type="entry name" value="GS/SS"/>
</dbReference>
<evidence type="ECO:0000259" key="9">
    <source>
        <dbReference type="Pfam" id="PF00534"/>
    </source>
</evidence>
<evidence type="ECO:0000256" key="2">
    <source>
        <dbReference type="ARBA" id="ARBA00002764"/>
    </source>
</evidence>
<comment type="pathway">
    <text evidence="7">Glycan biosynthesis; glycogen biosynthesis.</text>
</comment>
<evidence type="ECO:0000256" key="3">
    <source>
        <dbReference type="ARBA" id="ARBA00010281"/>
    </source>
</evidence>
<dbReference type="SUPFAM" id="SSF53756">
    <property type="entry name" value="UDP-Glycosyltransferase/glycogen phosphorylase"/>
    <property type="match status" value="1"/>
</dbReference>
<feature type="region of interest" description="Disordered" evidence="8">
    <location>
        <begin position="1"/>
        <end position="25"/>
    </location>
</feature>
<feature type="domain" description="Glycosyl transferase family 1" evidence="9">
    <location>
        <begin position="323"/>
        <end position="478"/>
    </location>
</feature>
<evidence type="ECO:0000256" key="4">
    <source>
        <dbReference type="ARBA" id="ARBA00022676"/>
    </source>
</evidence>
<feature type="binding site" evidence="7">
    <location>
        <position position="46"/>
    </location>
    <ligand>
        <name>ADP-alpha-D-glucose</name>
        <dbReference type="ChEBI" id="CHEBI:57498"/>
    </ligand>
</feature>
<evidence type="ECO:0000256" key="7">
    <source>
        <dbReference type="HAMAP-Rule" id="MF_00484"/>
    </source>
</evidence>
<name>A0ABT2EL98_9BACT</name>
<dbReference type="Proteomes" id="UP001204798">
    <property type="component" value="Unassembled WGS sequence"/>
</dbReference>
<dbReference type="InterPro" id="IPR013534">
    <property type="entry name" value="Starch_synth_cat_dom"/>
</dbReference>
<keyword evidence="4 7" id="KW-0328">Glycosyltransferase</keyword>
<feature type="compositionally biased region" description="Basic and acidic residues" evidence="8">
    <location>
        <begin position="1"/>
        <end position="11"/>
    </location>
</feature>
<gene>
    <name evidence="7" type="primary">glgA</name>
    <name evidence="11" type="ORF">M2350_001109</name>
</gene>
<reference evidence="11 12" key="1">
    <citation type="submission" date="2022-08" db="EMBL/GenBank/DDBJ databases">
        <title>Bacterial and archaeal communities from various locations to study Microbial Dark Matter (Phase II).</title>
        <authorList>
            <person name="Stepanauskas R."/>
        </authorList>
    </citation>
    <scope>NUCLEOTIDE SEQUENCE [LARGE SCALE GENOMIC DNA]</scope>
    <source>
        <strain evidence="11 12">PD1</strain>
    </source>
</reference>
<dbReference type="NCBIfam" id="NF001899">
    <property type="entry name" value="PRK00654.1-2"/>
    <property type="match status" value="1"/>
</dbReference>
<proteinExistence type="inferred from homology"/>
<dbReference type="PANTHER" id="PTHR45825:SF11">
    <property type="entry name" value="ALPHA AMYLASE DOMAIN-CONTAINING PROTEIN"/>
    <property type="match status" value="1"/>
</dbReference>
<comment type="function">
    <text evidence="2 7">Synthesizes alpha-1,4-glucan chains using ADP-glucose.</text>
</comment>
<feature type="domain" description="Starch synthase catalytic" evidence="10">
    <location>
        <begin position="33"/>
        <end position="269"/>
    </location>
</feature>
<evidence type="ECO:0000256" key="6">
    <source>
        <dbReference type="ARBA" id="ARBA00023056"/>
    </source>
</evidence>
<evidence type="ECO:0000256" key="1">
    <source>
        <dbReference type="ARBA" id="ARBA00001478"/>
    </source>
</evidence>
<dbReference type="CDD" id="cd03791">
    <property type="entry name" value="GT5_Glycogen_synthase_DULL1-like"/>
    <property type="match status" value="1"/>
</dbReference>
<comment type="caution">
    <text evidence="11">The sequence shown here is derived from an EMBL/GenBank/DDBJ whole genome shotgun (WGS) entry which is preliminary data.</text>
</comment>
<evidence type="ECO:0000256" key="5">
    <source>
        <dbReference type="ARBA" id="ARBA00022679"/>
    </source>
</evidence>
<keyword evidence="6 7" id="KW-0320">Glycogen biosynthesis</keyword>
<keyword evidence="5 7" id="KW-0808">Transferase</keyword>
<accession>A0ABT2EL98</accession>
<dbReference type="EC" id="2.4.1.21" evidence="7"/>
<comment type="similarity">
    <text evidence="3 7">Belongs to the glycosyltransferase 1 family. Bacterial/plant glycogen synthase subfamily.</text>
</comment>
<keyword evidence="12" id="KW-1185">Reference proteome</keyword>
<dbReference type="RefSeq" id="WP_259094735.1">
    <property type="nucleotide sequence ID" value="NZ_CP130454.1"/>
</dbReference>
<dbReference type="PANTHER" id="PTHR45825">
    <property type="entry name" value="GRANULE-BOUND STARCH SYNTHASE 1, CHLOROPLASTIC/AMYLOPLASTIC"/>
    <property type="match status" value="1"/>
</dbReference>
<dbReference type="NCBIfam" id="TIGR02095">
    <property type="entry name" value="glgA"/>
    <property type="match status" value="1"/>
</dbReference>